<keyword evidence="5" id="KW-1185">Reference proteome</keyword>
<feature type="domain" description="Thioester" evidence="3">
    <location>
        <begin position="78"/>
        <end position="189"/>
    </location>
</feature>
<feature type="transmembrane region" description="Helical" evidence="1">
    <location>
        <begin position="336"/>
        <end position="356"/>
    </location>
</feature>
<feature type="signal peptide" evidence="2">
    <location>
        <begin position="1"/>
        <end position="28"/>
    </location>
</feature>
<dbReference type="RefSeq" id="WP_208496740.1">
    <property type="nucleotide sequence ID" value="NZ_JAGFNP010000006.1"/>
</dbReference>
<evidence type="ECO:0000256" key="2">
    <source>
        <dbReference type="SAM" id="SignalP"/>
    </source>
</evidence>
<keyword evidence="1" id="KW-1133">Transmembrane helix</keyword>
<organism evidence="4 5">
    <name type="scientific">Glycomyces niveus</name>
    <dbReference type="NCBI Taxonomy" id="2820287"/>
    <lineage>
        <taxon>Bacteria</taxon>
        <taxon>Bacillati</taxon>
        <taxon>Actinomycetota</taxon>
        <taxon>Actinomycetes</taxon>
        <taxon>Glycomycetales</taxon>
        <taxon>Glycomycetaceae</taxon>
        <taxon>Glycomyces</taxon>
    </lineage>
</organism>
<dbReference type="NCBIfam" id="TIGR01167">
    <property type="entry name" value="LPXTG_anchor"/>
    <property type="match status" value="1"/>
</dbReference>
<protein>
    <submittedName>
        <fullName evidence="4">Thioester domain-containing protein</fullName>
    </submittedName>
</protein>
<proteinExistence type="predicted"/>
<dbReference type="InterPro" id="IPR013552">
    <property type="entry name" value="Thioester_dom"/>
</dbReference>
<keyword evidence="1" id="KW-0812">Transmembrane</keyword>
<dbReference type="EMBL" id="JAGFNP010000006">
    <property type="protein sequence ID" value="MBO3733781.1"/>
    <property type="molecule type" value="Genomic_DNA"/>
</dbReference>
<keyword evidence="2" id="KW-0732">Signal</keyword>
<comment type="caution">
    <text evidence="4">The sequence shown here is derived from an EMBL/GenBank/DDBJ whole genome shotgun (WGS) entry which is preliminary data.</text>
</comment>
<sequence length="370" mass="39411">MMTKALKGTMAAAAGVALGLSGVAAAQAQDEEAGILAAGNVVIEDGGIQLYGEANGVGKQPHASMIALDLGDEDYRSVYCIQLEVDLEEQYLHEERPWEDVPVEDLPMVLGVLLVGYDGTNAGELLEEAGLASDDYGDVTQDQLAYAATQSAIWSLTDGWVIDPNDPTENDVADEIVPALQAYILEKAEPVDEPDLEPYFDVDDSQAKTEGTTVGPFTASTNVEAINFSQPEGATIVDENGEELTSLSDGTVFYVKFDEAKTSSVTLVTDTFTWTTPAGRTFVPVDAEGVDVEGQRLILAEEYTEEYNAEIEFEITVEEVPSESPKPQLPVTGSSLTTVAVTGGAVLLAGVVAMVLMRRRAARADWGSDT</sequence>
<evidence type="ECO:0000259" key="3">
    <source>
        <dbReference type="Pfam" id="PF08341"/>
    </source>
</evidence>
<accession>A0ABS3U5P7</accession>
<name>A0ABS3U5P7_9ACTN</name>
<evidence type="ECO:0000313" key="5">
    <source>
        <dbReference type="Proteomes" id="UP000681341"/>
    </source>
</evidence>
<gene>
    <name evidence="4" type="ORF">J5V16_13205</name>
</gene>
<keyword evidence="1" id="KW-0472">Membrane</keyword>
<reference evidence="4 5" key="1">
    <citation type="submission" date="2021-03" db="EMBL/GenBank/DDBJ databases">
        <title>Glycomyces sp. nov., a novel actinomycete isolated from soil.</title>
        <authorList>
            <person name="Yang X."/>
            <person name="Xu X."/>
        </authorList>
    </citation>
    <scope>NUCLEOTIDE SEQUENCE [LARGE SCALE GENOMIC DNA]</scope>
    <source>
        <strain evidence="4 5">NEAU-S30</strain>
    </source>
</reference>
<evidence type="ECO:0000256" key="1">
    <source>
        <dbReference type="SAM" id="Phobius"/>
    </source>
</evidence>
<dbReference type="Proteomes" id="UP000681341">
    <property type="component" value="Unassembled WGS sequence"/>
</dbReference>
<evidence type="ECO:0000313" key="4">
    <source>
        <dbReference type="EMBL" id="MBO3733781.1"/>
    </source>
</evidence>
<dbReference type="Pfam" id="PF08341">
    <property type="entry name" value="TED"/>
    <property type="match status" value="1"/>
</dbReference>
<feature type="chain" id="PRO_5047211874" evidence="2">
    <location>
        <begin position="29"/>
        <end position="370"/>
    </location>
</feature>